<accession>A0A9Q8T9M7</accession>
<reference evidence="3" key="1">
    <citation type="journal article" date="2021" name="Mol. Plant Microbe Interact.">
        <title>Complete Genome Sequence of the Plant-Pathogenic Fungus Colletotrichum lupini.</title>
        <authorList>
            <person name="Baroncelli R."/>
            <person name="Pensec F."/>
            <person name="Da Lio D."/>
            <person name="Boufleur T."/>
            <person name="Vicente I."/>
            <person name="Sarrocco S."/>
            <person name="Picot A."/>
            <person name="Baraldi E."/>
            <person name="Sukno S."/>
            <person name="Thon M."/>
            <person name="Le Floch G."/>
        </authorList>
    </citation>
    <scope>NUCLEOTIDE SEQUENCE</scope>
    <source>
        <strain evidence="3">IMI 504893</strain>
    </source>
</reference>
<protein>
    <submittedName>
        <fullName evidence="3">Uncharacterized protein</fullName>
    </submittedName>
</protein>
<dbReference type="AlphaFoldDB" id="A0A9Q8T9M7"/>
<evidence type="ECO:0000313" key="4">
    <source>
        <dbReference type="Proteomes" id="UP000830671"/>
    </source>
</evidence>
<keyword evidence="4" id="KW-1185">Reference proteome</keyword>
<gene>
    <name evidence="3" type="ORF">CLUP02_16327</name>
</gene>
<evidence type="ECO:0000256" key="2">
    <source>
        <dbReference type="SAM" id="SignalP"/>
    </source>
</evidence>
<feature type="signal peptide" evidence="2">
    <location>
        <begin position="1"/>
        <end position="18"/>
    </location>
</feature>
<name>A0A9Q8T9M7_9PEZI</name>
<sequence length="438" mass="50043">MRFLFTITLAIFTAGVTAVPVAVLPSLIHPPVHVFRADPAAEAADAEPNIEARGENNVDVSDWQQEPEIQARDEAVTEAWDLEPQTQPRDAPHIQTRDEAALDNVNLETEIEAREEPQIKARNEAALDNYDLNPEVQLNDKPQSKARDEAALPDNFGLKPEIHARDEPRIQARSEAKAAWTDPDYHAGGVTAADDWKYRDNLAKLDANNCGVDCHRSLDSYRSKVSREHRPYYDRSTNYHSNNYDHHDYNYGVQRSSRASRGEHNTPADDWKYRDNLVKQDNHDCGSGCKHSLASYRSVASKDSRIAREKDYHNYNHQDDKTIRTNTYYPKDHHSTNYNDIHHNDYHGNNYHTNGNGYDHHNNGHDYGVQRSSRASRGEHNTRQDEINHKNNHYKLDHNDCGVNCHKSLASYHSVASADSKRSRQSRQSRQSHGNHGH</sequence>
<feature type="compositionally biased region" description="Low complexity" evidence="1">
    <location>
        <begin position="347"/>
        <end position="357"/>
    </location>
</feature>
<proteinExistence type="predicted"/>
<dbReference type="RefSeq" id="XP_049152398.1">
    <property type="nucleotide sequence ID" value="XM_049295251.1"/>
</dbReference>
<evidence type="ECO:0000313" key="3">
    <source>
        <dbReference type="EMBL" id="UQC90797.1"/>
    </source>
</evidence>
<dbReference type="KEGG" id="clup:CLUP02_16327"/>
<feature type="region of interest" description="Disordered" evidence="1">
    <location>
        <begin position="130"/>
        <end position="155"/>
    </location>
</feature>
<dbReference type="Proteomes" id="UP000830671">
    <property type="component" value="Chromosome 9"/>
</dbReference>
<organism evidence="3 4">
    <name type="scientific">Colletotrichum lupini</name>
    <dbReference type="NCBI Taxonomy" id="145971"/>
    <lineage>
        <taxon>Eukaryota</taxon>
        <taxon>Fungi</taxon>
        <taxon>Dikarya</taxon>
        <taxon>Ascomycota</taxon>
        <taxon>Pezizomycotina</taxon>
        <taxon>Sordariomycetes</taxon>
        <taxon>Hypocreomycetidae</taxon>
        <taxon>Glomerellales</taxon>
        <taxon>Glomerellaceae</taxon>
        <taxon>Colletotrichum</taxon>
        <taxon>Colletotrichum acutatum species complex</taxon>
    </lineage>
</organism>
<dbReference type="EMBL" id="CP019481">
    <property type="protein sequence ID" value="UQC90797.1"/>
    <property type="molecule type" value="Genomic_DNA"/>
</dbReference>
<dbReference type="GeneID" id="73350261"/>
<feature type="chain" id="PRO_5040439562" evidence="2">
    <location>
        <begin position="19"/>
        <end position="438"/>
    </location>
</feature>
<feature type="region of interest" description="Disordered" evidence="1">
    <location>
        <begin position="347"/>
        <end position="393"/>
    </location>
</feature>
<feature type="compositionally biased region" description="Basic and acidic residues" evidence="1">
    <location>
        <begin position="376"/>
        <end position="393"/>
    </location>
</feature>
<evidence type="ECO:0000256" key="1">
    <source>
        <dbReference type="SAM" id="MobiDB-lite"/>
    </source>
</evidence>
<keyword evidence="2" id="KW-0732">Signal</keyword>
<feature type="region of interest" description="Disordered" evidence="1">
    <location>
        <begin position="414"/>
        <end position="438"/>
    </location>
</feature>